<proteinExistence type="predicted"/>
<organism evidence="2 3">
    <name type="scientific">Methylobrevis albus</name>
    <dbReference type="NCBI Taxonomy" id="2793297"/>
    <lineage>
        <taxon>Bacteria</taxon>
        <taxon>Pseudomonadati</taxon>
        <taxon>Pseudomonadota</taxon>
        <taxon>Alphaproteobacteria</taxon>
        <taxon>Hyphomicrobiales</taxon>
        <taxon>Pleomorphomonadaceae</taxon>
        <taxon>Methylobrevis</taxon>
    </lineage>
</organism>
<reference evidence="2" key="1">
    <citation type="submission" date="2020-12" db="EMBL/GenBank/DDBJ databases">
        <title>Methylobrevis albus sp. nov., isolated from fresh water lack sediment.</title>
        <authorList>
            <person name="Zou Q."/>
        </authorList>
    </citation>
    <scope>NUCLEOTIDE SEQUENCE</scope>
    <source>
        <strain evidence="2">L22</strain>
    </source>
</reference>
<dbReference type="EMBL" id="JADZLT010000052">
    <property type="protein sequence ID" value="MBH0238974.1"/>
    <property type="molecule type" value="Genomic_DNA"/>
</dbReference>
<gene>
    <name evidence="2" type="ORF">I5731_14165</name>
</gene>
<evidence type="ECO:0000313" key="2">
    <source>
        <dbReference type="EMBL" id="MBH0238974.1"/>
    </source>
</evidence>
<dbReference type="Gene3D" id="3.10.620.30">
    <property type="match status" value="1"/>
</dbReference>
<dbReference type="Proteomes" id="UP000631694">
    <property type="component" value="Unassembled WGS sequence"/>
</dbReference>
<feature type="signal peptide" evidence="1">
    <location>
        <begin position="1"/>
        <end position="28"/>
    </location>
</feature>
<dbReference type="PANTHER" id="PTHR39327">
    <property type="match status" value="1"/>
</dbReference>
<sequence>MAPKQTKATWSLIAGLFLGLAAVAPAQAAGMQIVGNTSPPAGFVQFCRDNPRDCRTYGKVNQIVRLDPKTMARLNATNTSVNRTISPATDEEIYGVVEHWAYPALVGDCEDYVLLKRKLLIEDGWPASALLITVVRDEVGDGHAVLAVRTDRGDLVLDNKTDEILLWQETPYRYIKRQSARQQTAWDMIDDNRMVEVGSIRRP</sequence>
<dbReference type="Pfam" id="PF06035">
    <property type="entry name" value="Peptidase_C93"/>
    <property type="match status" value="1"/>
</dbReference>
<dbReference type="PANTHER" id="PTHR39327:SF1">
    <property type="entry name" value="BLR5470 PROTEIN"/>
    <property type="match status" value="1"/>
</dbReference>
<dbReference type="RefSeq" id="WP_197312055.1">
    <property type="nucleotide sequence ID" value="NZ_JADZLT010000052.1"/>
</dbReference>
<keyword evidence="1" id="KW-0732">Signal</keyword>
<feature type="chain" id="PRO_5037045226" evidence="1">
    <location>
        <begin position="29"/>
        <end position="203"/>
    </location>
</feature>
<dbReference type="AlphaFoldDB" id="A0A931N0A4"/>
<keyword evidence="3" id="KW-1185">Reference proteome</keyword>
<dbReference type="InterPro" id="IPR010319">
    <property type="entry name" value="Transglutaminase-like_Cys_pept"/>
</dbReference>
<evidence type="ECO:0000313" key="3">
    <source>
        <dbReference type="Proteomes" id="UP000631694"/>
    </source>
</evidence>
<name>A0A931N0A4_9HYPH</name>
<evidence type="ECO:0000256" key="1">
    <source>
        <dbReference type="SAM" id="SignalP"/>
    </source>
</evidence>
<protein>
    <submittedName>
        <fullName evidence="2">Transglutaminase-like cysteine peptidase</fullName>
    </submittedName>
</protein>
<comment type="caution">
    <text evidence="2">The sequence shown here is derived from an EMBL/GenBank/DDBJ whole genome shotgun (WGS) entry which is preliminary data.</text>
</comment>
<accession>A0A931N0A4</accession>